<keyword evidence="3" id="KW-1185">Reference proteome</keyword>
<evidence type="ECO:0000259" key="1">
    <source>
        <dbReference type="Pfam" id="PF00723"/>
    </source>
</evidence>
<dbReference type="Proteomes" id="UP001500729">
    <property type="component" value="Unassembled WGS sequence"/>
</dbReference>
<name>A0ABN1DUI7_SACER</name>
<dbReference type="InterPro" id="IPR008928">
    <property type="entry name" value="6-hairpin_glycosidase_sf"/>
</dbReference>
<dbReference type="Pfam" id="PF00723">
    <property type="entry name" value="Glyco_hydro_15"/>
    <property type="match status" value="1"/>
</dbReference>
<accession>A0ABN1DUI7</accession>
<dbReference type="Gene3D" id="1.50.10.10">
    <property type="match status" value="1"/>
</dbReference>
<dbReference type="PANTHER" id="PTHR31616:SF10">
    <property type="entry name" value="TREHALASE"/>
    <property type="match status" value="1"/>
</dbReference>
<dbReference type="SUPFAM" id="SSF48208">
    <property type="entry name" value="Six-hairpin glycosidases"/>
    <property type="match status" value="1"/>
</dbReference>
<evidence type="ECO:0000313" key="2">
    <source>
        <dbReference type="EMBL" id="GAA0552447.1"/>
    </source>
</evidence>
<dbReference type="EMBL" id="BAAAGS010000057">
    <property type="protein sequence ID" value="GAA0552447.1"/>
    <property type="molecule type" value="Genomic_DNA"/>
</dbReference>
<dbReference type="InterPro" id="IPR012341">
    <property type="entry name" value="6hp_glycosidase-like_sf"/>
</dbReference>
<proteinExistence type="predicted"/>
<feature type="domain" description="GH15-like" evidence="1">
    <location>
        <begin position="7"/>
        <end position="88"/>
    </location>
</feature>
<reference evidence="2 3" key="1">
    <citation type="journal article" date="2019" name="Int. J. Syst. Evol. Microbiol.">
        <title>The Global Catalogue of Microorganisms (GCM) 10K type strain sequencing project: providing services to taxonomists for standard genome sequencing and annotation.</title>
        <authorList>
            <consortium name="The Broad Institute Genomics Platform"/>
            <consortium name="The Broad Institute Genome Sequencing Center for Infectious Disease"/>
            <person name="Wu L."/>
            <person name="Ma J."/>
        </authorList>
    </citation>
    <scope>NUCLEOTIDE SEQUENCE [LARGE SCALE GENOMIC DNA]</scope>
    <source>
        <strain evidence="2 3">JCM 10303</strain>
    </source>
</reference>
<dbReference type="PANTHER" id="PTHR31616">
    <property type="entry name" value="TREHALASE"/>
    <property type="match status" value="1"/>
</dbReference>
<organism evidence="2 3">
    <name type="scientific">Saccharopolyspora erythraea</name>
    <name type="common">Streptomyces erythraeus</name>
    <dbReference type="NCBI Taxonomy" id="1836"/>
    <lineage>
        <taxon>Bacteria</taxon>
        <taxon>Bacillati</taxon>
        <taxon>Actinomycetota</taxon>
        <taxon>Actinomycetes</taxon>
        <taxon>Pseudonocardiales</taxon>
        <taxon>Pseudonocardiaceae</taxon>
        <taxon>Saccharopolyspora</taxon>
    </lineage>
</organism>
<protein>
    <recommendedName>
        <fullName evidence="1">GH15-like domain-containing protein</fullName>
    </recommendedName>
</protein>
<evidence type="ECO:0000313" key="3">
    <source>
        <dbReference type="Proteomes" id="UP001500729"/>
    </source>
</evidence>
<dbReference type="InterPro" id="IPR011613">
    <property type="entry name" value="GH15-like"/>
</dbReference>
<gene>
    <name evidence="2" type="ORF">GCM10009533_58330</name>
</gene>
<comment type="caution">
    <text evidence="2">The sequence shown here is derived from an EMBL/GenBank/DDBJ whole genome shotgun (WGS) entry which is preliminary data.</text>
</comment>
<sequence>MGYGPFVYRYTGEDGLSGTESAFVTCSFWLAEALARAGRIDEATSLLNQLVDLANDVGLYAEEIDPSNRAFLGDFPQGLSHLALISAATAIAEETSR</sequence>